<dbReference type="Proteomes" id="UP000011715">
    <property type="component" value="Unassembled WGS sequence"/>
</dbReference>
<dbReference type="OrthoDB" id="3682102at2759"/>
<evidence type="ECO:0000313" key="2">
    <source>
        <dbReference type="EnsemblFungi" id="MAPG_09790T0"/>
    </source>
</evidence>
<accession>A0A0C4EAV6</accession>
<proteinExistence type="predicted"/>
<reference evidence="2" key="4">
    <citation type="journal article" date="2015" name="G3 (Bethesda)">
        <title>Genome sequences of three phytopathogenic species of the Magnaporthaceae family of fungi.</title>
        <authorList>
            <person name="Okagaki L.H."/>
            <person name="Nunes C.C."/>
            <person name="Sailsbery J."/>
            <person name="Clay B."/>
            <person name="Brown D."/>
            <person name="John T."/>
            <person name="Oh Y."/>
            <person name="Young N."/>
            <person name="Fitzgerald M."/>
            <person name="Haas B.J."/>
            <person name="Zeng Q."/>
            <person name="Young S."/>
            <person name="Adiconis X."/>
            <person name="Fan L."/>
            <person name="Levin J.Z."/>
            <person name="Mitchell T.K."/>
            <person name="Okubara P.A."/>
            <person name="Farman M.L."/>
            <person name="Kohn L.M."/>
            <person name="Birren B."/>
            <person name="Ma L.-J."/>
            <person name="Dean R.A."/>
        </authorList>
    </citation>
    <scope>NUCLEOTIDE SEQUENCE</scope>
    <source>
        <strain evidence="2">ATCC 64411 / 73-15</strain>
    </source>
</reference>
<keyword evidence="3" id="KW-1185">Reference proteome</keyword>
<dbReference type="VEuPathDB" id="FungiDB:MAPG_09790"/>
<evidence type="ECO:0000313" key="1">
    <source>
        <dbReference type="EMBL" id="KLU91269.1"/>
    </source>
</evidence>
<reference evidence="1" key="3">
    <citation type="submission" date="2011-03" db="EMBL/GenBank/DDBJ databases">
        <title>Annotation of Magnaporthe poae ATCC 64411.</title>
        <authorList>
            <person name="Ma L.-J."/>
            <person name="Dead R."/>
            <person name="Young S.K."/>
            <person name="Zeng Q."/>
            <person name="Gargeya S."/>
            <person name="Fitzgerald M."/>
            <person name="Haas B."/>
            <person name="Abouelleil A."/>
            <person name="Alvarado L."/>
            <person name="Arachchi H.M."/>
            <person name="Berlin A."/>
            <person name="Brown A."/>
            <person name="Chapman S.B."/>
            <person name="Chen Z."/>
            <person name="Dunbar C."/>
            <person name="Freedman E."/>
            <person name="Gearin G."/>
            <person name="Gellesch M."/>
            <person name="Goldberg J."/>
            <person name="Griggs A."/>
            <person name="Gujja S."/>
            <person name="Heiman D."/>
            <person name="Howarth C."/>
            <person name="Larson L."/>
            <person name="Lui A."/>
            <person name="MacDonald P.J.P."/>
            <person name="Mehta T."/>
            <person name="Montmayeur A."/>
            <person name="Murphy C."/>
            <person name="Neiman D."/>
            <person name="Pearson M."/>
            <person name="Priest M."/>
            <person name="Roberts A."/>
            <person name="Saif S."/>
            <person name="Shea T."/>
            <person name="Shenoy N."/>
            <person name="Sisk P."/>
            <person name="Stolte C."/>
            <person name="Sykes S."/>
            <person name="Yandava C."/>
            <person name="Wortman J."/>
            <person name="Nusbaum C."/>
            <person name="Birren B."/>
        </authorList>
    </citation>
    <scope>NUCLEOTIDE SEQUENCE</scope>
    <source>
        <strain evidence="1">ATCC 64411</strain>
    </source>
</reference>
<organism evidence="2 3">
    <name type="scientific">Magnaporthiopsis poae (strain ATCC 64411 / 73-15)</name>
    <name type="common">Kentucky bluegrass fungus</name>
    <name type="synonym">Magnaporthe poae</name>
    <dbReference type="NCBI Taxonomy" id="644358"/>
    <lineage>
        <taxon>Eukaryota</taxon>
        <taxon>Fungi</taxon>
        <taxon>Dikarya</taxon>
        <taxon>Ascomycota</taxon>
        <taxon>Pezizomycotina</taxon>
        <taxon>Sordariomycetes</taxon>
        <taxon>Sordariomycetidae</taxon>
        <taxon>Magnaporthales</taxon>
        <taxon>Magnaporthaceae</taxon>
        <taxon>Magnaporthiopsis</taxon>
    </lineage>
</organism>
<reference evidence="2" key="5">
    <citation type="submission" date="2015-06" db="UniProtKB">
        <authorList>
            <consortium name="EnsemblFungi"/>
        </authorList>
    </citation>
    <scope>IDENTIFICATION</scope>
    <source>
        <strain evidence="2">ATCC 64411</strain>
    </source>
</reference>
<name>A0A0C4EAV6_MAGP6</name>
<evidence type="ECO:0000313" key="3">
    <source>
        <dbReference type="Proteomes" id="UP000011715"/>
    </source>
</evidence>
<dbReference type="eggNOG" id="ENOG502RN7R">
    <property type="taxonomic scope" value="Eukaryota"/>
</dbReference>
<gene>
    <name evidence="1" type="ORF">MAPG_09790</name>
</gene>
<dbReference type="EMBL" id="ADBL01002506">
    <property type="status" value="NOT_ANNOTATED_CDS"/>
    <property type="molecule type" value="Genomic_DNA"/>
</dbReference>
<dbReference type="AlphaFoldDB" id="A0A0C4EAV6"/>
<sequence>MSERVPTREEYLAKPEIQAVLDKRPEIKAFIDKYSFIILGREAYEAESKSVSEREDDEVFEYESKPFPEMVLIQMYRCSTRPDANPDLQNQRLFAAAVINDEHIEKRFQNSAKGPADGNQYDDPDGCLMEVWKGK</sequence>
<reference evidence="3" key="2">
    <citation type="submission" date="2010-05" db="EMBL/GenBank/DDBJ databases">
        <title>The genome sequence of Magnaporthe poae strain ATCC 64411.</title>
        <authorList>
            <person name="Ma L.-J."/>
            <person name="Dead R."/>
            <person name="Young S."/>
            <person name="Zeng Q."/>
            <person name="Koehrsen M."/>
            <person name="Alvarado L."/>
            <person name="Berlin A."/>
            <person name="Chapman S.B."/>
            <person name="Chen Z."/>
            <person name="Freedman E."/>
            <person name="Gellesch M."/>
            <person name="Goldberg J."/>
            <person name="Griggs A."/>
            <person name="Gujja S."/>
            <person name="Heilman E.R."/>
            <person name="Heiman D."/>
            <person name="Hepburn T."/>
            <person name="Howarth C."/>
            <person name="Jen D."/>
            <person name="Larson L."/>
            <person name="Mehta T."/>
            <person name="Neiman D."/>
            <person name="Pearson M."/>
            <person name="Roberts A."/>
            <person name="Saif S."/>
            <person name="Shea T."/>
            <person name="Shenoy N."/>
            <person name="Sisk P."/>
            <person name="Stolte C."/>
            <person name="Sykes S."/>
            <person name="Walk T."/>
            <person name="White J."/>
            <person name="Yandava C."/>
            <person name="Haas B."/>
            <person name="Nusbaum C."/>
            <person name="Birren B."/>
        </authorList>
    </citation>
    <scope>NUCLEOTIDE SEQUENCE [LARGE SCALE GENOMIC DNA]</scope>
    <source>
        <strain evidence="3">ATCC 64411 / 73-15</strain>
    </source>
</reference>
<reference evidence="1" key="1">
    <citation type="submission" date="2010-05" db="EMBL/GenBank/DDBJ databases">
        <title>The Genome Sequence of Magnaporthe poae strain ATCC 64411.</title>
        <authorList>
            <consortium name="The Broad Institute Genome Sequencing Platform"/>
            <consortium name="Broad Institute Genome Sequencing Center for Infectious Disease"/>
            <person name="Ma L.-J."/>
            <person name="Dead R."/>
            <person name="Young S."/>
            <person name="Zeng Q."/>
            <person name="Koehrsen M."/>
            <person name="Alvarado L."/>
            <person name="Berlin A."/>
            <person name="Chapman S.B."/>
            <person name="Chen Z."/>
            <person name="Freedman E."/>
            <person name="Gellesch M."/>
            <person name="Goldberg J."/>
            <person name="Griggs A."/>
            <person name="Gujja S."/>
            <person name="Heilman E.R."/>
            <person name="Heiman D."/>
            <person name="Hepburn T."/>
            <person name="Howarth C."/>
            <person name="Jen D."/>
            <person name="Larson L."/>
            <person name="Mehta T."/>
            <person name="Neiman D."/>
            <person name="Pearson M."/>
            <person name="Roberts A."/>
            <person name="Saif S."/>
            <person name="Shea T."/>
            <person name="Shenoy N."/>
            <person name="Sisk P."/>
            <person name="Stolte C."/>
            <person name="Sykes S."/>
            <person name="Walk T."/>
            <person name="White J."/>
            <person name="Yandava C."/>
            <person name="Haas B."/>
            <person name="Nusbaum C."/>
            <person name="Birren B."/>
        </authorList>
    </citation>
    <scope>NUCLEOTIDE SEQUENCE</scope>
    <source>
        <strain evidence="1">ATCC 64411</strain>
    </source>
</reference>
<protein>
    <submittedName>
        <fullName evidence="1 2">Uncharacterized protein</fullName>
    </submittedName>
</protein>
<dbReference type="EMBL" id="GL876976">
    <property type="protein sequence ID" value="KLU91269.1"/>
    <property type="molecule type" value="Genomic_DNA"/>
</dbReference>
<dbReference type="EnsemblFungi" id="MAPG_09790T0">
    <property type="protein sequence ID" value="MAPG_09790T0"/>
    <property type="gene ID" value="MAPG_09790"/>
</dbReference>